<dbReference type="SUPFAM" id="SSF48452">
    <property type="entry name" value="TPR-like"/>
    <property type="match status" value="1"/>
</dbReference>
<dbReference type="Gene3D" id="1.25.40.10">
    <property type="entry name" value="Tetratricopeptide repeat domain"/>
    <property type="match status" value="1"/>
</dbReference>
<sequence length="203" mass="21755">MALRPDDVTLAHATARLGVGGDDLAALGETFCQAMAALGIDGAPVFEHLAAGRDIGQALSVSSEVIDALYARAHGWFALGRAGRALTLFRALCLLDAGNADYWVGYGVCLRLTQQPEHARRAFTAAARLRPAWAVPHFHALELAIAIKRPDEARVSLAAYEERASRETPPAIVQEARRLRAFLASWPEVPCRSADTPHPAGSP</sequence>
<protein>
    <submittedName>
        <fullName evidence="1">Tetratricopeptide (TPR) repeat protein</fullName>
    </submittedName>
</protein>
<name>A0ABX0UZZ5_9HYPH</name>
<dbReference type="Proteomes" id="UP001429580">
    <property type="component" value="Unassembled WGS sequence"/>
</dbReference>
<dbReference type="EMBL" id="JAASQI010000005">
    <property type="protein sequence ID" value="NIJ58533.1"/>
    <property type="molecule type" value="Genomic_DNA"/>
</dbReference>
<organism evidence="1 2">
    <name type="scientific">Pseudochelatococcus lubricantis</name>
    <dbReference type="NCBI Taxonomy" id="1538102"/>
    <lineage>
        <taxon>Bacteria</taxon>
        <taxon>Pseudomonadati</taxon>
        <taxon>Pseudomonadota</taxon>
        <taxon>Alphaproteobacteria</taxon>
        <taxon>Hyphomicrobiales</taxon>
        <taxon>Chelatococcaceae</taxon>
        <taxon>Pseudochelatococcus</taxon>
    </lineage>
</organism>
<dbReference type="InterPro" id="IPR011990">
    <property type="entry name" value="TPR-like_helical_dom_sf"/>
</dbReference>
<evidence type="ECO:0000313" key="1">
    <source>
        <dbReference type="EMBL" id="NIJ58533.1"/>
    </source>
</evidence>
<dbReference type="RefSeq" id="WP_166952966.1">
    <property type="nucleotide sequence ID" value="NZ_JAASQI010000005.1"/>
</dbReference>
<dbReference type="InterPro" id="IPR005415">
    <property type="entry name" value="T3SS_Ca_resp_chp_LcrH/SycD"/>
</dbReference>
<dbReference type="PRINTS" id="PR01595">
    <property type="entry name" value="SYCDCHAPRONE"/>
</dbReference>
<evidence type="ECO:0000313" key="2">
    <source>
        <dbReference type="Proteomes" id="UP001429580"/>
    </source>
</evidence>
<gene>
    <name evidence="1" type="ORF">FHS82_002381</name>
</gene>
<accession>A0ABX0UZZ5</accession>
<reference evidence="1 2" key="1">
    <citation type="submission" date="2020-03" db="EMBL/GenBank/DDBJ databases">
        <title>Genomic Encyclopedia of Type Strains, Phase IV (KMG-IV): sequencing the most valuable type-strain genomes for metagenomic binning, comparative biology and taxonomic classification.</title>
        <authorList>
            <person name="Goeker M."/>
        </authorList>
    </citation>
    <scope>NUCLEOTIDE SEQUENCE [LARGE SCALE GENOMIC DNA]</scope>
    <source>
        <strain evidence="1 2">DSM 103870</strain>
    </source>
</reference>
<comment type="caution">
    <text evidence="1">The sequence shown here is derived from an EMBL/GenBank/DDBJ whole genome shotgun (WGS) entry which is preliminary data.</text>
</comment>
<keyword evidence="2" id="KW-1185">Reference proteome</keyword>
<proteinExistence type="predicted"/>